<keyword evidence="4 9" id="KW-0812">Transmembrane</keyword>
<dbReference type="PANTHER" id="PTHR33281">
    <property type="entry name" value="UPF0187 PROTEIN YNEE"/>
    <property type="match status" value="1"/>
</dbReference>
<evidence type="ECO:0000256" key="8">
    <source>
        <dbReference type="ARBA" id="ARBA00034708"/>
    </source>
</evidence>
<reference evidence="10 11" key="1">
    <citation type="journal article" date="2023" name="Microbiol. Resour. Announc.">
        <title>Complete Genome Sequence of Imperialibacter roseus strain P4T.</title>
        <authorList>
            <person name="Tizabi D.R."/>
            <person name="Bachvaroff T."/>
            <person name="Hill R.T."/>
        </authorList>
    </citation>
    <scope>NUCLEOTIDE SEQUENCE [LARGE SCALE GENOMIC DNA]</scope>
    <source>
        <strain evidence="10 11">P4T</strain>
    </source>
</reference>
<feature type="transmembrane region" description="Helical" evidence="9">
    <location>
        <begin position="214"/>
        <end position="233"/>
    </location>
</feature>
<keyword evidence="3" id="KW-1003">Cell membrane</keyword>
<evidence type="ECO:0000256" key="1">
    <source>
        <dbReference type="ARBA" id="ARBA00004651"/>
    </source>
</evidence>
<evidence type="ECO:0000256" key="2">
    <source>
        <dbReference type="ARBA" id="ARBA00022448"/>
    </source>
</evidence>
<evidence type="ECO:0000313" key="11">
    <source>
        <dbReference type="Proteomes" id="UP001302349"/>
    </source>
</evidence>
<gene>
    <name evidence="10" type="ORF">RT717_26440</name>
</gene>
<keyword evidence="5 9" id="KW-1133">Transmembrane helix</keyword>
<dbReference type="PANTHER" id="PTHR33281:SF19">
    <property type="entry name" value="VOLTAGE-DEPENDENT ANION CHANNEL-FORMING PROTEIN YNEE"/>
    <property type="match status" value="1"/>
</dbReference>
<dbReference type="Pfam" id="PF25539">
    <property type="entry name" value="Bestrophin_2"/>
    <property type="match status" value="1"/>
</dbReference>
<keyword evidence="7 9" id="KW-0472">Membrane</keyword>
<comment type="subcellular location">
    <subcellularLocation>
        <location evidence="1">Cell membrane</location>
        <topology evidence="1">Multi-pass membrane protein</topology>
    </subcellularLocation>
</comment>
<evidence type="ECO:0000256" key="6">
    <source>
        <dbReference type="ARBA" id="ARBA00023065"/>
    </source>
</evidence>
<evidence type="ECO:0000313" key="10">
    <source>
        <dbReference type="EMBL" id="WOK06618.1"/>
    </source>
</evidence>
<dbReference type="RefSeq" id="WP_317489330.1">
    <property type="nucleotide sequence ID" value="NZ_CP136051.1"/>
</dbReference>
<evidence type="ECO:0000256" key="7">
    <source>
        <dbReference type="ARBA" id="ARBA00023136"/>
    </source>
</evidence>
<dbReference type="InterPro" id="IPR044669">
    <property type="entry name" value="YneE/VCCN1/2-like"/>
</dbReference>
<dbReference type="Proteomes" id="UP001302349">
    <property type="component" value="Chromosome"/>
</dbReference>
<evidence type="ECO:0000256" key="3">
    <source>
        <dbReference type="ARBA" id="ARBA00022475"/>
    </source>
</evidence>
<dbReference type="EMBL" id="CP136051">
    <property type="protein sequence ID" value="WOK06618.1"/>
    <property type="molecule type" value="Genomic_DNA"/>
</dbReference>
<evidence type="ECO:0000256" key="4">
    <source>
        <dbReference type="ARBA" id="ARBA00022692"/>
    </source>
</evidence>
<evidence type="ECO:0000256" key="9">
    <source>
        <dbReference type="SAM" id="Phobius"/>
    </source>
</evidence>
<protein>
    <submittedName>
        <fullName evidence="10">Bestrophin family ion channel</fullName>
    </submittedName>
</protein>
<organism evidence="10 11">
    <name type="scientific">Imperialibacter roseus</name>
    <dbReference type="NCBI Taxonomy" id="1324217"/>
    <lineage>
        <taxon>Bacteria</taxon>
        <taxon>Pseudomonadati</taxon>
        <taxon>Bacteroidota</taxon>
        <taxon>Cytophagia</taxon>
        <taxon>Cytophagales</taxon>
        <taxon>Flammeovirgaceae</taxon>
        <taxon>Imperialibacter</taxon>
    </lineage>
</organism>
<comment type="similarity">
    <text evidence="8">Belongs to the anion channel-forming bestrophin (TC 1.A.46) family.</text>
</comment>
<accession>A0ABZ0INK5</accession>
<evidence type="ECO:0000256" key="5">
    <source>
        <dbReference type="ARBA" id="ARBA00022989"/>
    </source>
</evidence>
<sequence>MIEYNPKSWVSLIFDVYSRYVIKSLFPLLAFMIVYSTVLTYVLVDIFEIHIFFEGAIVFHSLLGVVLGLFLVLRTNTAYDRWWEGRKLWGQLVNDTRSLSMKVNAYLPEKSRDDRSYFEHMIPNFVYAMKEHLRHGTKMEELEFENEEEEQKVKACDHKPNKINSMLFQRINAIFKKGEITGEQLIIFDKEIKNFADIMGACERIKTTPIPYSYSMYIKKFLFIYTMTLPLAFVVEFGYWTVILVALIFYILVSIELIAEEIEDPFGKDINDLPVERISMNIKRNVKEIIQVDFPKK</sequence>
<name>A0ABZ0INK5_9BACT</name>
<feature type="transmembrane region" description="Helical" evidence="9">
    <location>
        <begin position="20"/>
        <end position="43"/>
    </location>
</feature>
<keyword evidence="11" id="KW-1185">Reference proteome</keyword>
<keyword evidence="6" id="KW-0406">Ion transport</keyword>
<keyword evidence="2" id="KW-0813">Transport</keyword>
<feature type="transmembrane region" description="Helical" evidence="9">
    <location>
        <begin position="49"/>
        <end position="73"/>
    </location>
</feature>
<proteinExistence type="inferred from homology"/>